<dbReference type="EMBL" id="PEZL01000029">
    <property type="protein sequence ID" value="PIS13396.1"/>
    <property type="molecule type" value="Genomic_DNA"/>
</dbReference>
<comment type="caution">
    <text evidence="8">The sequence shown here is derived from an EMBL/GenBank/DDBJ whole genome shotgun (WGS) entry which is preliminary data.</text>
</comment>
<reference evidence="9" key="1">
    <citation type="submission" date="2017-09" db="EMBL/GenBank/DDBJ databases">
        <title>Depth-based differentiation of microbial function through sediment-hosted aquifers and enrichment of novel symbionts in the deep terrestrial subsurface.</title>
        <authorList>
            <person name="Probst A.J."/>
            <person name="Ladd B."/>
            <person name="Jarett J.K."/>
            <person name="Geller-Mcgrath D.E."/>
            <person name="Sieber C.M.K."/>
            <person name="Emerson J.B."/>
            <person name="Anantharaman K."/>
            <person name="Thomas B.C."/>
            <person name="Malmstrom R."/>
            <person name="Stieglmeier M."/>
            <person name="Klingl A."/>
            <person name="Woyke T."/>
            <person name="Ryan C.M."/>
            <person name="Banfield J.F."/>
        </authorList>
    </citation>
    <scope>NUCLEOTIDE SEQUENCE [LARGE SCALE GENOMIC DNA]</scope>
</reference>
<evidence type="ECO:0000313" key="8">
    <source>
        <dbReference type="EMBL" id="PIS13396.1"/>
    </source>
</evidence>
<accession>A0A2H0WL53</accession>
<evidence type="ECO:0008006" key="10">
    <source>
        <dbReference type="Google" id="ProtNLM"/>
    </source>
</evidence>
<keyword evidence="4" id="KW-0255">Endonuclease</keyword>
<evidence type="ECO:0000256" key="7">
    <source>
        <dbReference type="ARBA" id="ARBA00023016"/>
    </source>
</evidence>
<evidence type="ECO:0000256" key="3">
    <source>
        <dbReference type="ARBA" id="ARBA00022722"/>
    </source>
</evidence>
<evidence type="ECO:0000256" key="2">
    <source>
        <dbReference type="ARBA" id="ARBA00022649"/>
    </source>
</evidence>
<dbReference type="Pfam" id="PF07927">
    <property type="entry name" value="HicA_toxin"/>
    <property type="match status" value="1"/>
</dbReference>
<evidence type="ECO:0000313" key="9">
    <source>
        <dbReference type="Proteomes" id="UP000230353"/>
    </source>
</evidence>
<keyword evidence="3" id="KW-0540">Nuclease</keyword>
<evidence type="ECO:0000256" key="5">
    <source>
        <dbReference type="ARBA" id="ARBA00022801"/>
    </source>
</evidence>
<protein>
    <recommendedName>
        <fullName evidence="10">Type II toxin-antitoxin system HicA family toxin</fullName>
    </recommendedName>
</protein>
<keyword evidence="7" id="KW-0346">Stress response</keyword>
<dbReference type="InterPro" id="IPR012933">
    <property type="entry name" value="HicA_mRNA_interferase"/>
</dbReference>
<evidence type="ECO:0000256" key="1">
    <source>
        <dbReference type="ARBA" id="ARBA00006620"/>
    </source>
</evidence>
<keyword evidence="6" id="KW-0694">RNA-binding</keyword>
<dbReference type="Gene3D" id="3.30.920.30">
    <property type="entry name" value="Hypothetical protein"/>
    <property type="match status" value="1"/>
</dbReference>
<dbReference type="GO" id="GO:0003729">
    <property type="term" value="F:mRNA binding"/>
    <property type="evidence" value="ECO:0007669"/>
    <property type="project" value="InterPro"/>
</dbReference>
<comment type="similarity">
    <text evidence="1">Belongs to the HicA mRNA interferase family.</text>
</comment>
<dbReference type="SUPFAM" id="SSF54786">
    <property type="entry name" value="YcfA/nrd intein domain"/>
    <property type="match status" value="1"/>
</dbReference>
<gene>
    <name evidence="8" type="ORF">COT67_01985</name>
</gene>
<dbReference type="GO" id="GO:0016787">
    <property type="term" value="F:hydrolase activity"/>
    <property type="evidence" value="ECO:0007669"/>
    <property type="project" value="UniProtKB-KW"/>
</dbReference>
<dbReference type="Proteomes" id="UP000230353">
    <property type="component" value="Unassembled WGS sequence"/>
</dbReference>
<name>A0A2H0WL53_9BACT</name>
<evidence type="ECO:0000256" key="6">
    <source>
        <dbReference type="ARBA" id="ARBA00022884"/>
    </source>
</evidence>
<evidence type="ECO:0000256" key="4">
    <source>
        <dbReference type="ARBA" id="ARBA00022759"/>
    </source>
</evidence>
<keyword evidence="5" id="KW-0378">Hydrolase</keyword>
<keyword evidence="2" id="KW-1277">Toxin-antitoxin system</keyword>
<dbReference type="GO" id="GO:0004519">
    <property type="term" value="F:endonuclease activity"/>
    <property type="evidence" value="ECO:0007669"/>
    <property type="project" value="UniProtKB-KW"/>
</dbReference>
<dbReference type="AlphaFoldDB" id="A0A2H0WL53"/>
<proteinExistence type="inferred from homology"/>
<sequence>MAKPVLLSLILRVLRQKGFFFVRQKGSHARFRKTGQPTGNVTIKIVKKEIPYGTFQSILLQTGLKESEFFEDKKK</sequence>
<dbReference type="InterPro" id="IPR038570">
    <property type="entry name" value="HicA_sf"/>
</dbReference>
<organism evidence="8 9">
    <name type="scientific">Candidatus Tagabacteria bacterium CG09_land_8_20_14_0_10_41_14</name>
    <dbReference type="NCBI Taxonomy" id="1975021"/>
    <lineage>
        <taxon>Bacteria</taxon>
        <taxon>Candidatus Tagaibacteriota</taxon>
    </lineage>
</organism>